<feature type="domain" description="PhnB-like" evidence="1">
    <location>
        <begin position="3"/>
        <end position="116"/>
    </location>
</feature>
<dbReference type="RefSeq" id="WP_120788445.1">
    <property type="nucleotide sequence ID" value="NZ_CP032624.1"/>
</dbReference>
<sequence length="156" mass="17395">MAKVTPFIWFPEGAKEAAEYYVSLFDDGRILWVQNFPTSGAMDPVVYTLAFELGGTEYYAINGGPAFKPTMAYSMFIEVDTQAEIDRLWDALLKDGGEPSQCGWLTDRWGLSWQVVPTQLWEFYASDDPEAVNRTVAAMLTMGKLDLPALQAAFDG</sequence>
<dbReference type="Pfam" id="PF06983">
    <property type="entry name" value="3-dmu-9_3-mt"/>
    <property type="match status" value="1"/>
</dbReference>
<dbReference type="Gene3D" id="3.10.180.10">
    <property type="entry name" value="2,3-Dihydroxybiphenyl 1,2-Dioxygenase, domain 1"/>
    <property type="match status" value="1"/>
</dbReference>
<keyword evidence="3" id="KW-1185">Reference proteome</keyword>
<dbReference type="InterPro" id="IPR009725">
    <property type="entry name" value="3_dmu_93_MTrfase"/>
</dbReference>
<protein>
    <submittedName>
        <fullName evidence="2">VOC family protein</fullName>
    </submittedName>
</protein>
<accession>A0A387BX45</accession>
<dbReference type="SUPFAM" id="SSF54593">
    <property type="entry name" value="Glyoxalase/Bleomycin resistance protein/Dihydroxybiphenyl dioxygenase"/>
    <property type="match status" value="1"/>
</dbReference>
<dbReference type="InterPro" id="IPR029068">
    <property type="entry name" value="Glyas_Bleomycin-R_OHBP_Dase"/>
</dbReference>
<dbReference type="AlphaFoldDB" id="A0A387BX45"/>
<evidence type="ECO:0000259" key="1">
    <source>
        <dbReference type="Pfam" id="PF06983"/>
    </source>
</evidence>
<dbReference type="OrthoDB" id="9806473at2"/>
<dbReference type="PANTHER" id="PTHR33990">
    <property type="entry name" value="PROTEIN YJDN-RELATED"/>
    <property type="match status" value="1"/>
</dbReference>
<reference evidence="2 3" key="1">
    <citation type="submission" date="2018-09" db="EMBL/GenBank/DDBJ databases">
        <title>Genome sequencing of strain 2DFW10M-5.</title>
        <authorList>
            <person name="Heo J."/>
            <person name="Kim S.-J."/>
            <person name="Kwon S.-W."/>
        </authorList>
    </citation>
    <scope>NUCLEOTIDE SEQUENCE [LARGE SCALE GENOMIC DNA]</scope>
    <source>
        <strain evidence="2 3">2DFW10M-5</strain>
    </source>
</reference>
<dbReference type="Proteomes" id="UP000275069">
    <property type="component" value="Chromosome"/>
</dbReference>
<dbReference type="EMBL" id="CP032624">
    <property type="protein sequence ID" value="AYG02911.1"/>
    <property type="molecule type" value="Genomic_DNA"/>
</dbReference>
<proteinExistence type="predicted"/>
<dbReference type="CDD" id="cd06588">
    <property type="entry name" value="PhnB_like"/>
    <property type="match status" value="1"/>
</dbReference>
<evidence type="ECO:0000313" key="3">
    <source>
        <dbReference type="Proteomes" id="UP000275069"/>
    </source>
</evidence>
<dbReference type="PIRSF" id="PIRSF021700">
    <property type="entry name" value="3_dmu_93_MTrfase"/>
    <property type="match status" value="1"/>
</dbReference>
<dbReference type="InterPro" id="IPR028973">
    <property type="entry name" value="PhnB-like"/>
</dbReference>
<name>A0A387BX45_9MICO</name>
<dbReference type="KEGG" id="gry:D7I44_04815"/>
<evidence type="ECO:0000313" key="2">
    <source>
        <dbReference type="EMBL" id="AYG02911.1"/>
    </source>
</evidence>
<gene>
    <name evidence="2" type="ORF">D7I44_04815</name>
</gene>
<dbReference type="PANTHER" id="PTHR33990:SF2">
    <property type="entry name" value="PHNB-LIKE DOMAIN-CONTAINING PROTEIN"/>
    <property type="match status" value="1"/>
</dbReference>
<organism evidence="2 3">
    <name type="scientific">Gryllotalpicola protaetiae</name>
    <dbReference type="NCBI Taxonomy" id="2419771"/>
    <lineage>
        <taxon>Bacteria</taxon>
        <taxon>Bacillati</taxon>
        <taxon>Actinomycetota</taxon>
        <taxon>Actinomycetes</taxon>
        <taxon>Micrococcales</taxon>
        <taxon>Microbacteriaceae</taxon>
        <taxon>Gryllotalpicola</taxon>
    </lineage>
</organism>